<dbReference type="AlphaFoldDB" id="A0A9N9A0Z6"/>
<reference evidence="2" key="1">
    <citation type="submission" date="2021-06" db="EMBL/GenBank/DDBJ databases">
        <authorList>
            <person name="Kallberg Y."/>
            <person name="Tangrot J."/>
            <person name="Rosling A."/>
        </authorList>
    </citation>
    <scope>NUCLEOTIDE SEQUENCE</scope>
    <source>
        <strain evidence="2">MT106</strain>
    </source>
</reference>
<dbReference type="Proteomes" id="UP000789831">
    <property type="component" value="Unassembled WGS sequence"/>
</dbReference>
<evidence type="ECO:0000313" key="3">
    <source>
        <dbReference type="Proteomes" id="UP000789831"/>
    </source>
</evidence>
<comment type="caution">
    <text evidence="2">The sequence shown here is derived from an EMBL/GenBank/DDBJ whole genome shotgun (WGS) entry which is preliminary data.</text>
</comment>
<keyword evidence="3" id="KW-1185">Reference proteome</keyword>
<dbReference type="EMBL" id="CAJVPL010000607">
    <property type="protein sequence ID" value="CAG8514073.1"/>
    <property type="molecule type" value="Genomic_DNA"/>
</dbReference>
<keyword evidence="1" id="KW-0732">Signal</keyword>
<evidence type="ECO:0000256" key="1">
    <source>
        <dbReference type="SAM" id="SignalP"/>
    </source>
</evidence>
<protein>
    <submittedName>
        <fullName evidence="2">3426_t:CDS:1</fullName>
    </submittedName>
</protein>
<feature type="chain" id="PRO_5040178550" evidence="1">
    <location>
        <begin position="34"/>
        <end position="177"/>
    </location>
</feature>
<sequence>MKSNKKFHSSWVTHAILLLSLFTLLFYITLVIPQAPDTSGCPVEKCPYYEKFKAGEVSGIDWSSSKCPLAGKCPYYEELKKRALTDGGKLDLSSDNNNDTGCPYVKKCPHFKTKDGKVDCGEDCLKEYYKAHGHGEGKGDLSKCPYLSKMGKDDQDIKCPYLEKLKDTEETINREEL</sequence>
<dbReference type="OrthoDB" id="2136319at2759"/>
<feature type="signal peptide" evidence="1">
    <location>
        <begin position="1"/>
        <end position="33"/>
    </location>
</feature>
<evidence type="ECO:0000313" key="2">
    <source>
        <dbReference type="EMBL" id="CAG8514073.1"/>
    </source>
</evidence>
<proteinExistence type="predicted"/>
<organism evidence="2 3">
    <name type="scientific">Ambispora gerdemannii</name>
    <dbReference type="NCBI Taxonomy" id="144530"/>
    <lineage>
        <taxon>Eukaryota</taxon>
        <taxon>Fungi</taxon>
        <taxon>Fungi incertae sedis</taxon>
        <taxon>Mucoromycota</taxon>
        <taxon>Glomeromycotina</taxon>
        <taxon>Glomeromycetes</taxon>
        <taxon>Archaeosporales</taxon>
        <taxon>Ambisporaceae</taxon>
        <taxon>Ambispora</taxon>
    </lineage>
</organism>
<accession>A0A9N9A0Z6</accession>
<name>A0A9N9A0Z6_9GLOM</name>
<gene>
    <name evidence="2" type="ORF">AGERDE_LOCUS4892</name>
</gene>